<feature type="domain" description="Ketosynthase family 3 (KS3)" evidence="13">
    <location>
        <begin position="1"/>
        <end position="450"/>
    </location>
</feature>
<gene>
    <name evidence="15" type="ORF">BJF91_12760</name>
    <name evidence="14" type="ORF">GGQ71_002955</name>
</gene>
<evidence type="ECO:0000256" key="11">
    <source>
        <dbReference type="RuleBase" id="RU003694"/>
    </source>
</evidence>
<dbReference type="RefSeq" id="WP_075614084.1">
    <property type="nucleotide sequence ID" value="NZ_JACIED010000003.1"/>
</dbReference>
<keyword evidence="5" id="KW-0597">Phosphoprotein</keyword>
<dbReference type="InterPro" id="IPR052568">
    <property type="entry name" value="PKS-FAS_Synthase"/>
</dbReference>
<dbReference type="GO" id="GO:0019171">
    <property type="term" value="F:(3R)-hydroxyacyl-[acyl-carrier-protein] dehydratase activity"/>
    <property type="evidence" value="ECO:0007669"/>
    <property type="project" value="InterPro"/>
</dbReference>
<comment type="similarity">
    <text evidence="2">Belongs to the thioester dehydratase family. FabA subfamily.</text>
</comment>
<evidence type="ECO:0000256" key="2">
    <source>
        <dbReference type="ARBA" id="ARBA00006714"/>
    </source>
</evidence>
<dbReference type="InterPro" id="IPR020841">
    <property type="entry name" value="PKS_Beta-ketoAc_synthase_dom"/>
</dbReference>
<dbReference type="UniPathway" id="UPA00094"/>
<comment type="caution">
    <text evidence="15">The sequence shown here is derived from an EMBL/GenBank/DDBJ whole genome shotgun (WGS) entry which is preliminary data.</text>
</comment>
<dbReference type="SUPFAM" id="SSF53901">
    <property type="entry name" value="Thiolase-like"/>
    <property type="match status" value="2"/>
</dbReference>
<dbReference type="PROSITE" id="PS52004">
    <property type="entry name" value="KS3_2"/>
    <property type="match status" value="1"/>
</dbReference>
<evidence type="ECO:0000256" key="3">
    <source>
        <dbReference type="ARBA" id="ARBA00022450"/>
    </source>
</evidence>
<feature type="region of interest" description="Disordered" evidence="12">
    <location>
        <begin position="497"/>
        <end position="517"/>
    </location>
</feature>
<evidence type="ECO:0000256" key="1">
    <source>
        <dbReference type="ARBA" id="ARBA00005194"/>
    </source>
</evidence>
<evidence type="ECO:0000313" key="15">
    <source>
        <dbReference type="EMBL" id="OLP50194.1"/>
    </source>
</evidence>
<evidence type="ECO:0000256" key="9">
    <source>
        <dbReference type="ARBA" id="ARBA00023160"/>
    </source>
</evidence>
<dbReference type="GO" id="GO:0004315">
    <property type="term" value="F:3-oxoacyl-[acyl-carrier-protein] synthase activity"/>
    <property type="evidence" value="ECO:0007669"/>
    <property type="project" value="InterPro"/>
</dbReference>
<keyword evidence="3" id="KW-0596">Phosphopantetheine</keyword>
<dbReference type="OrthoDB" id="9778690at2"/>
<evidence type="ECO:0000256" key="12">
    <source>
        <dbReference type="SAM" id="MobiDB-lite"/>
    </source>
</evidence>
<dbReference type="PANTHER" id="PTHR43074:SF1">
    <property type="entry name" value="BETA-KETOACYL SYNTHASE FAMILY PROTEIN-RELATED"/>
    <property type="match status" value="1"/>
</dbReference>
<dbReference type="Proteomes" id="UP000544107">
    <property type="component" value="Unassembled WGS sequence"/>
</dbReference>
<dbReference type="EMBL" id="JACIED010000003">
    <property type="protein sequence ID" value="MBB4008675.1"/>
    <property type="molecule type" value="Genomic_DNA"/>
</dbReference>
<reference evidence="15 16" key="1">
    <citation type="submission" date="2016-09" db="EMBL/GenBank/DDBJ databases">
        <title>Rhizobium oryziradicis sp. nov., isolated from the root of rice.</title>
        <authorList>
            <person name="Zhao J."/>
            <person name="Zhang X."/>
        </authorList>
    </citation>
    <scope>NUCLEOTIDE SEQUENCE [LARGE SCALE GENOMIC DNA]</scope>
    <source>
        <strain evidence="15 16">14971</strain>
    </source>
</reference>
<name>A0A1Q9A6L1_9HYPH</name>
<dbReference type="InterPro" id="IPR029069">
    <property type="entry name" value="HotDog_dom_sf"/>
</dbReference>
<keyword evidence="4" id="KW-0444">Lipid biosynthesis</keyword>
<dbReference type="SMART" id="SM00827">
    <property type="entry name" value="PKS_AT"/>
    <property type="match status" value="1"/>
</dbReference>
<keyword evidence="10" id="KW-0456">Lyase</keyword>
<dbReference type="EMBL" id="MKIN01000021">
    <property type="protein sequence ID" value="OLP50194.1"/>
    <property type="molecule type" value="Genomic_DNA"/>
</dbReference>
<dbReference type="Gene3D" id="3.30.70.3290">
    <property type="match status" value="1"/>
</dbReference>
<sequence>MSRIAITALSLCFPGANDLDSYWRNLLAKQDSRSTGGVQDFRIDPFFLEDNLADVDQVRWRRGGFIDLDTLIGDVAAATGETDGRSWQLDLPWQLARRVAQEALQESQLGERVDLGRVGLVLGNYTFPTFASNNAVVPVWERELAAGLEEGFGLAQGALTDNALHPPKAEHGVLSADGIHSVTRGLSLGGPSFSLDAACSSSLYAIELASAYLRSGQADAMLAGGICLPDPWLIHVSFGDLGAFPNNGVSQPFDNRSDGIVTGQGASVVVLRRLDDALRDGDRILAIIESVGLSNDGTGQHMLVPNADGQRLAYQRAYARTTVQPSEIDYVECHATGTPLGDRTELTSLQRFFGADAQHFPLIGSVKANVGHLLTVAGMSSLAKVILAMQEGTIPATPGVGQVQQSIEAPGMERQLVVENQAWPTPVGQRRAAISAFGFGGTNAHMVVSDDRTSHAAPADGALQPPPLEIRGMAAHYGGAASLKAFEAASFGGNPAWSAPSSRRWRGAPSADSAPPQACIDSYDIDFLRNRIPPAETEAFNAQQGLVLKVANEALIDAGFGQVGEKRAARPVAVLVVLELDLSAHLRRGRTLVPDWIDKALARQGVELDAGERQALIEACKSAVLGPLRSTEITSYIGNICASRIASQWNFTGPVFTLSAGMLGVAYAVEQAGLMMADGKAEAALVVAVDLNAGLEAYALEQAGTPDASISLGDGAGAIVLAPANVEATAAPYAVLDRIAISHSSAGDAAGVALGAIADGYRLDLIDMAGRVGGLGAELVAVASHAPGAVVSGVEHVSGHCKVAQPMAALIRAALCLSGRYLPATPPTWLEALANSELVTAVDQAGLGLLAESVPWLRAERSRPLSAGVGAVGPFGSYAAFRLTEASAEVVRQPETDLPPFLPVMAESRAALSAVLDTVIAALEQGAAWQALQVDALRRQGAQGGVGPQGRVLVLSGRDGVHLLTEARQAQKFLRDSSGAEFQTPAGSYFTDKPLGNAGKIAFMYPGGFNSFPHLGRTLLRHYPDSLRAFETTVEDPAGVLCHDQLYPRHKPGQDTTTRLMQAEEGMQQDIAAMMKTGVGFALIYTALLRERFGVRAEGALGYSMGEVSMLFANGIWPIDQHGMRNDLPLFETFIGGPRQVVRDSFDLPADVRDTKVWAAHVLLAPVEEVRAAVDARTDVFVTHVNGLKEVMIAGLPDGVSAVVKQLAGYAAYRSPVSHVLHVPLLRRVADHISALHDHPTFAPPEGLQLYTTSTYGLMSDFSREGLSRTITDVMCQQVDFARLVDKAYDDGYRIFIECGPSATCARWVGACLAGRDHLSINLNQRGAEDGRSLLAALARLVSHGVVVDLTSLVPAEPAPRSKTVISLQPGGKPLHATASETARPLTVRPITVATASQPNAPTIPSVVWGPTPAFLAAGLSTTAPVGAPDHAGADLPVETVALPDIQMPAHVEAAAEIEAPLDAYAVDADLALEPATAAPALVPLSLNSVEAEHPVMAKNTTVSQDQSERIAQAVEAFLQRQRLGHQTFLQTQSDLVSLWRQHATASTVAIGERRSTAKGPTIDAAPVVEIERPRPAPVAASPVVVPPAPVAPVPVAQAAAVARSEKQDKGWLFDEQDLLTYATGKVADVLGPQFASIDANPVRVRLPAPPYFFVSRVISTTAEFGKYERCSMVTEYDIPADAWYLTDGQMSPGVASESGQAVLLLVALLGIDFKNKGVRKYRLLDGQLKFMGRLPRAGDTLRFDIVIERFVWQGDGLVFFFSYDAYVGSEKLFELKNGCAGFFSPDELKANGGVLIKQAPAAPLELVKPLLPRSRETLEKADLVALSEGRIADVFGLRFQHPESGTSIALPPEMLLMVDRVTNLGSWQGEHYVVEAEKSFDATGWYYNAHFVDDPVVPGSLVAEGATQLLKVYLIANGMHHCFADGVFEPVTDRSMQITARSHITVPRDIPGAIKKVHYKLYIQESGLLPRPYVVADVIVYDDEGKALVRLHNLGLQVVEKPGASIEPSFGDPNWFSGRKTKDGEKVVLNELSMHHAAKGELRIGLGPEFAIYGEKLRGPHIPNGCFQFVDRCLETTGKRNDIKVGAVMDTEYDAAADSWYFKENSHPHIPNFVVLESALQAAILNGYALGPTLKYPDREYSIRNLDGTAVYLSDPDVRGTTIRHSQKLLSNALVPDSILQSFDFNLKVDGQPFYQGQSSFGYFTAKALENQLGLDQGKLSRFWLEDNGAKTEEIDLLNPTSAGLFEGSQDKPYWRLPPGHRFRLLHKATIAREGGKFGLGYVKGERAIHAGEWYFTNHFHRDPVMPGSLGLEAILQSMQLFAIRAGLDAGIENPRFGIAVGVPVVWRYRGQLQRTDKHMNLEVHIKEIRREDQGLVVIADTDLFNDRLRIYEALSMSISIKAA</sequence>
<comment type="pathway">
    <text evidence="1">Lipid metabolism; fatty acid biosynthesis.</text>
</comment>
<keyword evidence="6 11" id="KW-0808">Transferase</keyword>
<dbReference type="InterPro" id="IPR014031">
    <property type="entry name" value="Ketoacyl_synth_C"/>
</dbReference>
<dbReference type="Pfam" id="PF02801">
    <property type="entry name" value="Ketoacyl-synt_C"/>
    <property type="match status" value="1"/>
</dbReference>
<evidence type="ECO:0000256" key="10">
    <source>
        <dbReference type="ARBA" id="ARBA00023239"/>
    </source>
</evidence>
<evidence type="ECO:0000313" key="16">
    <source>
        <dbReference type="Proteomes" id="UP000185598"/>
    </source>
</evidence>
<accession>A0A1Q9A6L1</accession>
<keyword evidence="8" id="KW-0443">Lipid metabolism</keyword>
<dbReference type="CDD" id="cd01287">
    <property type="entry name" value="FabA"/>
    <property type="match status" value="1"/>
</dbReference>
<dbReference type="PROSITE" id="PS00606">
    <property type="entry name" value="KS3_1"/>
    <property type="match status" value="1"/>
</dbReference>
<dbReference type="GO" id="GO:0006633">
    <property type="term" value="P:fatty acid biosynthetic process"/>
    <property type="evidence" value="ECO:0007669"/>
    <property type="project" value="UniProtKB-UniPathway"/>
</dbReference>
<dbReference type="InterPro" id="IPR016035">
    <property type="entry name" value="Acyl_Trfase/lysoPLipase"/>
</dbReference>
<dbReference type="InterPro" id="IPR018201">
    <property type="entry name" value="Ketoacyl_synth_AS"/>
</dbReference>
<dbReference type="Pfam" id="PF07977">
    <property type="entry name" value="FabA"/>
    <property type="match status" value="2"/>
</dbReference>
<organism evidence="15 16">
    <name type="scientific">Allorhizobium taibaishanense</name>
    <dbReference type="NCBI Taxonomy" id="887144"/>
    <lineage>
        <taxon>Bacteria</taxon>
        <taxon>Pseudomonadati</taxon>
        <taxon>Pseudomonadota</taxon>
        <taxon>Alphaproteobacteria</taxon>
        <taxon>Hyphomicrobiales</taxon>
        <taxon>Rhizobiaceae</taxon>
        <taxon>Rhizobium/Agrobacterium group</taxon>
        <taxon>Allorhizobium</taxon>
    </lineage>
</organism>
<dbReference type="SMART" id="SM00825">
    <property type="entry name" value="PKS_KS"/>
    <property type="match status" value="1"/>
</dbReference>
<evidence type="ECO:0000313" key="17">
    <source>
        <dbReference type="Proteomes" id="UP000544107"/>
    </source>
</evidence>
<dbReference type="InterPro" id="IPR013114">
    <property type="entry name" value="FabA_FabZ"/>
</dbReference>
<evidence type="ECO:0000259" key="13">
    <source>
        <dbReference type="PROSITE" id="PS52004"/>
    </source>
</evidence>
<dbReference type="Gene3D" id="3.40.366.10">
    <property type="entry name" value="Malonyl-Coenzyme A Acyl Carrier Protein, domain 2"/>
    <property type="match status" value="2"/>
</dbReference>
<dbReference type="Pfam" id="PF00109">
    <property type="entry name" value="ketoacyl-synt"/>
    <property type="match status" value="2"/>
</dbReference>
<dbReference type="InterPro" id="IPR010083">
    <property type="entry name" value="FabA"/>
</dbReference>
<dbReference type="Proteomes" id="UP000185598">
    <property type="component" value="Unassembled WGS sequence"/>
</dbReference>
<keyword evidence="7" id="KW-0276">Fatty acid metabolism</keyword>
<dbReference type="InterPro" id="IPR014043">
    <property type="entry name" value="Acyl_transferase_dom"/>
</dbReference>
<dbReference type="STRING" id="887144.BJF91_12760"/>
<dbReference type="InterPro" id="IPR001227">
    <property type="entry name" value="Ac_transferase_dom_sf"/>
</dbReference>
<dbReference type="SUPFAM" id="SSF54637">
    <property type="entry name" value="Thioesterase/thiol ester dehydrase-isomerase"/>
    <property type="match status" value="4"/>
</dbReference>
<comment type="similarity">
    <text evidence="11">Belongs to the thiolase-like superfamily. Beta-ketoacyl-ACP synthases family.</text>
</comment>
<evidence type="ECO:0000256" key="7">
    <source>
        <dbReference type="ARBA" id="ARBA00022832"/>
    </source>
</evidence>
<dbReference type="CDD" id="cd00833">
    <property type="entry name" value="PKS"/>
    <property type="match status" value="1"/>
</dbReference>
<dbReference type="Gene3D" id="3.10.129.10">
    <property type="entry name" value="Hotdog Thioesterase"/>
    <property type="match status" value="4"/>
</dbReference>
<protein>
    <submittedName>
        <fullName evidence="14">PfaB family protein</fullName>
    </submittedName>
</protein>
<dbReference type="SUPFAM" id="SSF52151">
    <property type="entry name" value="FabD/lysophospholipase-like"/>
    <property type="match status" value="1"/>
</dbReference>
<evidence type="ECO:0000256" key="5">
    <source>
        <dbReference type="ARBA" id="ARBA00022553"/>
    </source>
</evidence>
<dbReference type="InterPro" id="IPR014030">
    <property type="entry name" value="Ketoacyl_synth_N"/>
</dbReference>
<dbReference type="PANTHER" id="PTHR43074">
    <property type="entry name" value="OMEGA-3 POLYUNSATURATED FATTY ACID SYNTHASE PFAB-RELATED"/>
    <property type="match status" value="1"/>
</dbReference>
<evidence type="ECO:0000256" key="6">
    <source>
        <dbReference type="ARBA" id="ARBA00022679"/>
    </source>
</evidence>
<keyword evidence="16" id="KW-1185">Reference proteome</keyword>
<reference evidence="14 17" key="2">
    <citation type="submission" date="2020-08" db="EMBL/GenBank/DDBJ databases">
        <title>Genomic Encyclopedia of Type Strains, Phase IV (KMG-IV): sequencing the most valuable type-strain genomes for metagenomic binning, comparative biology and taxonomic classification.</title>
        <authorList>
            <person name="Goeker M."/>
        </authorList>
    </citation>
    <scope>NUCLEOTIDE SEQUENCE [LARGE SCALE GENOMIC DNA]</scope>
    <source>
        <strain evidence="14 17">DSM 100021</strain>
    </source>
</reference>
<keyword evidence="9" id="KW-0275">Fatty acid biosynthesis</keyword>
<dbReference type="GO" id="GO:0005737">
    <property type="term" value="C:cytoplasm"/>
    <property type="evidence" value="ECO:0007669"/>
    <property type="project" value="InterPro"/>
</dbReference>
<dbReference type="Gene3D" id="3.40.47.10">
    <property type="match status" value="2"/>
</dbReference>
<evidence type="ECO:0000256" key="8">
    <source>
        <dbReference type="ARBA" id="ARBA00023098"/>
    </source>
</evidence>
<evidence type="ECO:0000256" key="4">
    <source>
        <dbReference type="ARBA" id="ARBA00022516"/>
    </source>
</evidence>
<proteinExistence type="inferred from homology"/>
<evidence type="ECO:0000313" key="14">
    <source>
        <dbReference type="EMBL" id="MBB4008675.1"/>
    </source>
</evidence>
<dbReference type="InterPro" id="IPR016039">
    <property type="entry name" value="Thiolase-like"/>
</dbReference>